<dbReference type="SUPFAM" id="SSF55620">
    <property type="entry name" value="Tetrahydrobiopterin biosynthesis enzymes-like"/>
    <property type="match status" value="1"/>
</dbReference>
<dbReference type="SMART" id="SM00905">
    <property type="entry name" value="FolB"/>
    <property type="match status" value="1"/>
</dbReference>
<accession>A0ABP7T3L0</accession>
<organism evidence="2 3">
    <name type="scientific">Actimicrobium antarcticum</name>
    <dbReference type="NCBI Taxonomy" id="1051899"/>
    <lineage>
        <taxon>Bacteria</taxon>
        <taxon>Pseudomonadati</taxon>
        <taxon>Pseudomonadota</taxon>
        <taxon>Betaproteobacteria</taxon>
        <taxon>Burkholderiales</taxon>
        <taxon>Oxalobacteraceae</taxon>
        <taxon>Actimicrobium</taxon>
    </lineage>
</organism>
<dbReference type="RefSeq" id="WP_344762800.1">
    <property type="nucleotide sequence ID" value="NZ_BAAAZE010000008.1"/>
</dbReference>
<dbReference type="Gene3D" id="3.30.1130.10">
    <property type="match status" value="1"/>
</dbReference>
<dbReference type="EMBL" id="BAAAZE010000008">
    <property type="protein sequence ID" value="GAA4020558.1"/>
    <property type="molecule type" value="Genomic_DNA"/>
</dbReference>
<gene>
    <name evidence="2" type="ORF">GCM10022212_16390</name>
</gene>
<name>A0ABP7T3L0_9BURK</name>
<keyword evidence="3" id="KW-1185">Reference proteome</keyword>
<dbReference type="Proteomes" id="UP001501353">
    <property type="component" value="Unassembled WGS sequence"/>
</dbReference>
<evidence type="ECO:0000313" key="3">
    <source>
        <dbReference type="Proteomes" id="UP001501353"/>
    </source>
</evidence>
<dbReference type="InterPro" id="IPR006157">
    <property type="entry name" value="FolB_dom"/>
</dbReference>
<dbReference type="InterPro" id="IPR043133">
    <property type="entry name" value="GTP-CH-I_C/QueF"/>
</dbReference>
<sequence length="127" mass="13971">MKSQACFELRDLQINTDIGTYGPHDIVPDKHVLDLTLQVNAKKVVIAEDGMAYVFDYDPLVTEIIRLAGDGHYATQERLITRIAEACAAYADIESVEICLRKSPVYNGSGSLGVRLIVDANTLTGMR</sequence>
<protein>
    <recommendedName>
        <fullName evidence="1">Dihydroneopterin aldolase/epimerase domain-containing protein</fullName>
    </recommendedName>
</protein>
<feature type="domain" description="Dihydroneopterin aldolase/epimerase" evidence="1">
    <location>
        <begin position="7"/>
        <end position="118"/>
    </location>
</feature>
<comment type="caution">
    <text evidence="2">The sequence shown here is derived from an EMBL/GenBank/DDBJ whole genome shotgun (WGS) entry which is preliminary data.</text>
</comment>
<evidence type="ECO:0000259" key="1">
    <source>
        <dbReference type="SMART" id="SM00905"/>
    </source>
</evidence>
<evidence type="ECO:0000313" key="2">
    <source>
        <dbReference type="EMBL" id="GAA4020558.1"/>
    </source>
</evidence>
<reference evidence="3" key="1">
    <citation type="journal article" date="2019" name="Int. J. Syst. Evol. Microbiol.">
        <title>The Global Catalogue of Microorganisms (GCM) 10K type strain sequencing project: providing services to taxonomists for standard genome sequencing and annotation.</title>
        <authorList>
            <consortium name="The Broad Institute Genomics Platform"/>
            <consortium name="The Broad Institute Genome Sequencing Center for Infectious Disease"/>
            <person name="Wu L."/>
            <person name="Ma J."/>
        </authorList>
    </citation>
    <scope>NUCLEOTIDE SEQUENCE [LARGE SCALE GENOMIC DNA]</scope>
    <source>
        <strain evidence="3">JCM 16673</strain>
    </source>
</reference>
<dbReference type="Pfam" id="PF02152">
    <property type="entry name" value="FolB"/>
    <property type="match status" value="1"/>
</dbReference>
<proteinExistence type="predicted"/>